<dbReference type="AlphaFoldDB" id="A0AAV7EG05"/>
<proteinExistence type="inferred from homology"/>
<dbReference type="PANTHER" id="PTHR13200:SF0">
    <property type="entry name" value="EEF1A LYSINE METHYLTRANSFERASE 1"/>
    <property type="match status" value="1"/>
</dbReference>
<keyword evidence="4 5" id="KW-0808">Transferase</keyword>
<evidence type="ECO:0000256" key="6">
    <source>
        <dbReference type="SAM" id="MobiDB-lite"/>
    </source>
</evidence>
<feature type="compositionally biased region" description="Basic and acidic residues" evidence="6">
    <location>
        <begin position="1"/>
        <end position="10"/>
    </location>
</feature>
<dbReference type="InterPro" id="IPR019369">
    <property type="entry name" value="Efm5/EEF1AKMT1"/>
</dbReference>
<comment type="function">
    <text evidence="5">S-adenosyl-L-methionine-dependent protein-lysine N-methyltransferase that methylates elongation factor 1-alpha.</text>
</comment>
<comment type="subcellular location">
    <subcellularLocation>
        <location evidence="1 5">Cytoplasm</location>
    </subcellularLocation>
</comment>
<evidence type="ECO:0000256" key="1">
    <source>
        <dbReference type="ARBA" id="ARBA00004496"/>
    </source>
</evidence>
<dbReference type="GO" id="GO:0003676">
    <property type="term" value="F:nucleic acid binding"/>
    <property type="evidence" value="ECO:0007669"/>
    <property type="project" value="InterPro"/>
</dbReference>
<dbReference type="InterPro" id="IPR002052">
    <property type="entry name" value="DNA_methylase_N6_adenine_CS"/>
</dbReference>
<feature type="compositionally biased region" description="Acidic residues" evidence="6">
    <location>
        <begin position="14"/>
        <end position="23"/>
    </location>
</feature>
<evidence type="ECO:0000313" key="8">
    <source>
        <dbReference type="Proteomes" id="UP000825729"/>
    </source>
</evidence>
<dbReference type="Gene3D" id="3.40.50.150">
    <property type="entry name" value="Vaccinia Virus protein VP39"/>
    <property type="match status" value="1"/>
</dbReference>
<dbReference type="PANTHER" id="PTHR13200">
    <property type="entry name" value="EEF1A LYSINE METHYLTRANSFERASE 1"/>
    <property type="match status" value="1"/>
</dbReference>
<dbReference type="HAMAP" id="MF_03187">
    <property type="entry name" value="Methyltr_EFM5"/>
    <property type="match status" value="1"/>
</dbReference>
<evidence type="ECO:0000256" key="4">
    <source>
        <dbReference type="ARBA" id="ARBA00022679"/>
    </source>
</evidence>
<dbReference type="GO" id="GO:0032259">
    <property type="term" value="P:methylation"/>
    <property type="evidence" value="ECO:0007669"/>
    <property type="project" value="UniProtKB-KW"/>
</dbReference>
<dbReference type="Pfam" id="PF10237">
    <property type="entry name" value="N6-adenineMlase"/>
    <property type="match status" value="1"/>
</dbReference>
<evidence type="ECO:0000256" key="3">
    <source>
        <dbReference type="ARBA" id="ARBA00022603"/>
    </source>
</evidence>
<feature type="region of interest" description="Disordered" evidence="6">
    <location>
        <begin position="1"/>
        <end position="25"/>
    </location>
</feature>
<evidence type="ECO:0000256" key="5">
    <source>
        <dbReference type="HAMAP-Rule" id="MF_03187"/>
    </source>
</evidence>
<evidence type="ECO:0000256" key="2">
    <source>
        <dbReference type="ARBA" id="ARBA00022490"/>
    </source>
</evidence>
<protein>
    <recommendedName>
        <fullName evidence="5">Protein-lysine N-methyltransferase H6P81_012814</fullName>
        <ecNumber evidence="5">2.1.1.-</ecNumber>
    </recommendedName>
</protein>
<keyword evidence="3 5" id="KW-0489">Methyltransferase</keyword>
<dbReference type="InterPro" id="IPR041370">
    <property type="entry name" value="Mlase_EEF1AKMT1/ZCCHC4"/>
</dbReference>
<comment type="similarity">
    <text evidence="5">Belongs to the class I-like SAM-binding methyltransferase superfamily. EFM5 family.</text>
</comment>
<keyword evidence="2 5" id="KW-0963">Cytoplasm</keyword>
<dbReference type="Proteomes" id="UP000825729">
    <property type="component" value="Unassembled WGS sequence"/>
</dbReference>
<dbReference type="InterPro" id="IPR029063">
    <property type="entry name" value="SAM-dependent_MTases_sf"/>
</dbReference>
<accession>A0AAV7EG05</accession>
<evidence type="ECO:0000313" key="7">
    <source>
        <dbReference type="EMBL" id="KAG9446686.1"/>
    </source>
</evidence>
<sequence>MATKQQEERAANFQEEDGDDEDLPMLSSHTLEALKKFLEEQKQQVAAADDVSLISEDWRLSQFWYDRKTAETVAMEVRDLSVSTSSPIVCIACPTIYAYLKKIDPSVSVKLLEFDNRFSQYGNDFTFYDYNHPEDLPITMRHAYQIIVADPPYLSKECLEKVARTISFLKKPGECYQLLLTGEVQKDVAAELLGLHPCGFRPQHTNKLEAEEQHRDVYKFGSADRFLHGGSFP</sequence>
<dbReference type="GO" id="GO:0005737">
    <property type="term" value="C:cytoplasm"/>
    <property type="evidence" value="ECO:0007669"/>
    <property type="project" value="UniProtKB-SubCell"/>
</dbReference>
<gene>
    <name evidence="7" type="ORF">H6P81_012814</name>
</gene>
<comment type="caution">
    <text evidence="7">The sequence shown here is derived from an EMBL/GenBank/DDBJ whole genome shotgun (WGS) entry which is preliminary data.</text>
</comment>
<name>A0AAV7EG05_ARIFI</name>
<keyword evidence="8" id="KW-1185">Reference proteome</keyword>
<dbReference type="GO" id="GO:0016279">
    <property type="term" value="F:protein-lysine N-methyltransferase activity"/>
    <property type="evidence" value="ECO:0007669"/>
    <property type="project" value="UniProtKB-UniRule"/>
</dbReference>
<dbReference type="EMBL" id="JAINDJ010000005">
    <property type="protein sequence ID" value="KAG9446686.1"/>
    <property type="molecule type" value="Genomic_DNA"/>
</dbReference>
<dbReference type="EC" id="2.1.1.-" evidence="5"/>
<organism evidence="7 8">
    <name type="scientific">Aristolochia fimbriata</name>
    <name type="common">White veined hardy Dutchman's pipe vine</name>
    <dbReference type="NCBI Taxonomy" id="158543"/>
    <lineage>
        <taxon>Eukaryota</taxon>
        <taxon>Viridiplantae</taxon>
        <taxon>Streptophyta</taxon>
        <taxon>Embryophyta</taxon>
        <taxon>Tracheophyta</taxon>
        <taxon>Spermatophyta</taxon>
        <taxon>Magnoliopsida</taxon>
        <taxon>Magnoliidae</taxon>
        <taxon>Piperales</taxon>
        <taxon>Aristolochiaceae</taxon>
        <taxon>Aristolochia</taxon>
    </lineage>
</organism>
<reference evidence="7 8" key="1">
    <citation type="submission" date="2021-07" db="EMBL/GenBank/DDBJ databases">
        <title>The Aristolochia fimbriata genome: insights into angiosperm evolution, floral development and chemical biosynthesis.</title>
        <authorList>
            <person name="Jiao Y."/>
        </authorList>
    </citation>
    <scope>NUCLEOTIDE SEQUENCE [LARGE SCALE GENOMIC DNA]</scope>
    <source>
        <strain evidence="7">IBCAS-2021</strain>
        <tissue evidence="7">Leaf</tissue>
    </source>
</reference>
<dbReference type="PROSITE" id="PS00092">
    <property type="entry name" value="N6_MTASE"/>
    <property type="match status" value="1"/>
</dbReference>